<protein>
    <submittedName>
        <fullName evidence="1">Uncharacterized protein</fullName>
    </submittedName>
</protein>
<organism evidence="1">
    <name type="scientific">Populus alba</name>
    <name type="common">White poplar</name>
    <dbReference type="NCBI Taxonomy" id="43335"/>
    <lineage>
        <taxon>Eukaryota</taxon>
        <taxon>Viridiplantae</taxon>
        <taxon>Streptophyta</taxon>
        <taxon>Embryophyta</taxon>
        <taxon>Tracheophyta</taxon>
        <taxon>Spermatophyta</taxon>
        <taxon>Magnoliopsida</taxon>
        <taxon>eudicotyledons</taxon>
        <taxon>Gunneridae</taxon>
        <taxon>Pentapetalae</taxon>
        <taxon>rosids</taxon>
        <taxon>fabids</taxon>
        <taxon>Malpighiales</taxon>
        <taxon>Salicaceae</taxon>
        <taxon>Saliceae</taxon>
        <taxon>Populus</taxon>
    </lineage>
</organism>
<dbReference type="AlphaFoldDB" id="A0A4U5MAK4"/>
<evidence type="ECO:0000313" key="1">
    <source>
        <dbReference type="EMBL" id="TKR66131.1"/>
    </source>
</evidence>
<dbReference type="EMBL" id="RCHU01001223">
    <property type="protein sequence ID" value="TKR66131.1"/>
    <property type="molecule type" value="Genomic_DNA"/>
</dbReference>
<reference evidence="1" key="1">
    <citation type="submission" date="2018-10" db="EMBL/GenBank/DDBJ databases">
        <title>Population genomic analysis revealed the cold adaptation of white poplar.</title>
        <authorList>
            <person name="Liu Y.-J."/>
        </authorList>
    </citation>
    <scope>NUCLEOTIDE SEQUENCE [LARGE SCALE GENOMIC DNA]</scope>
    <source>
        <strain evidence="1">PAL-ZL1</strain>
    </source>
</reference>
<name>A0A4U5MAK4_POPAL</name>
<comment type="caution">
    <text evidence="1">The sequence shown here is derived from an EMBL/GenBank/DDBJ whole genome shotgun (WGS) entry which is preliminary data.</text>
</comment>
<proteinExistence type="predicted"/>
<gene>
    <name evidence="1" type="ORF">D5086_0000314770</name>
</gene>
<sequence>MVPSPSHQHKPFALSSLRSLCSLEDTVSLSRIRNAAGMLLTLDEKNQHRIFEGEALLHKMNRFDSQKHIDFSLISPLGGGGPGRVKRKESEGCCLVDA</sequence>
<accession>A0A4U5MAK4</accession>
<dbReference type="STRING" id="43335.A0A4U5MAK4"/>